<dbReference type="EMBL" id="MU006561">
    <property type="protein sequence ID" value="KAF2752015.1"/>
    <property type="molecule type" value="Genomic_DNA"/>
</dbReference>
<organism evidence="3 4">
    <name type="scientific">Sporormia fimetaria CBS 119925</name>
    <dbReference type="NCBI Taxonomy" id="1340428"/>
    <lineage>
        <taxon>Eukaryota</taxon>
        <taxon>Fungi</taxon>
        <taxon>Dikarya</taxon>
        <taxon>Ascomycota</taxon>
        <taxon>Pezizomycotina</taxon>
        <taxon>Dothideomycetes</taxon>
        <taxon>Pleosporomycetidae</taxon>
        <taxon>Pleosporales</taxon>
        <taxon>Sporormiaceae</taxon>
        <taxon>Sporormia</taxon>
    </lineage>
</organism>
<dbReference type="Proteomes" id="UP000799440">
    <property type="component" value="Unassembled WGS sequence"/>
</dbReference>
<dbReference type="OrthoDB" id="9985428at2759"/>
<dbReference type="Gene3D" id="3.40.220.10">
    <property type="entry name" value="Leucine Aminopeptidase, subunit E, domain 1"/>
    <property type="match status" value="1"/>
</dbReference>
<dbReference type="InterPro" id="IPR019261">
    <property type="entry name" value="PARG_cat_microbial"/>
</dbReference>
<feature type="non-terminal residue" evidence="3">
    <location>
        <position position="318"/>
    </location>
</feature>
<dbReference type="Pfam" id="PF10021">
    <property type="entry name" value="PARG_cat_microb"/>
    <property type="match status" value="1"/>
</dbReference>
<dbReference type="InterPro" id="IPR043472">
    <property type="entry name" value="Macro_dom-like"/>
</dbReference>
<feature type="compositionally biased region" description="Polar residues" evidence="1">
    <location>
        <begin position="101"/>
        <end position="115"/>
    </location>
</feature>
<accession>A0A6A6VN94</accession>
<dbReference type="AlphaFoldDB" id="A0A6A6VN94"/>
<name>A0A6A6VN94_9PLEO</name>
<reference evidence="3" key="1">
    <citation type="journal article" date="2020" name="Stud. Mycol.">
        <title>101 Dothideomycetes genomes: a test case for predicting lifestyles and emergence of pathogens.</title>
        <authorList>
            <person name="Haridas S."/>
            <person name="Albert R."/>
            <person name="Binder M."/>
            <person name="Bloem J."/>
            <person name="Labutti K."/>
            <person name="Salamov A."/>
            <person name="Andreopoulos B."/>
            <person name="Baker S."/>
            <person name="Barry K."/>
            <person name="Bills G."/>
            <person name="Bluhm B."/>
            <person name="Cannon C."/>
            <person name="Castanera R."/>
            <person name="Culley D."/>
            <person name="Daum C."/>
            <person name="Ezra D."/>
            <person name="Gonzalez J."/>
            <person name="Henrissat B."/>
            <person name="Kuo A."/>
            <person name="Liang C."/>
            <person name="Lipzen A."/>
            <person name="Lutzoni F."/>
            <person name="Magnuson J."/>
            <person name="Mondo S."/>
            <person name="Nolan M."/>
            <person name="Ohm R."/>
            <person name="Pangilinan J."/>
            <person name="Park H.-J."/>
            <person name="Ramirez L."/>
            <person name="Alfaro M."/>
            <person name="Sun H."/>
            <person name="Tritt A."/>
            <person name="Yoshinaga Y."/>
            <person name="Zwiers L.-H."/>
            <person name="Turgeon B."/>
            <person name="Goodwin S."/>
            <person name="Spatafora J."/>
            <person name="Crous P."/>
            <person name="Grigoriev I."/>
        </authorList>
    </citation>
    <scope>NUCLEOTIDE SEQUENCE</scope>
    <source>
        <strain evidence="3">CBS 119925</strain>
    </source>
</reference>
<evidence type="ECO:0000256" key="1">
    <source>
        <dbReference type="SAM" id="MobiDB-lite"/>
    </source>
</evidence>
<keyword evidence="4" id="KW-1185">Reference proteome</keyword>
<gene>
    <name evidence="3" type="ORF">M011DRAFT_387942</name>
</gene>
<dbReference type="PANTHER" id="PTHR35596">
    <property type="entry name" value="DUF2263 DOMAIN-CONTAINING PROTEIN"/>
    <property type="match status" value="1"/>
</dbReference>
<dbReference type="InterPro" id="IPR012664">
    <property type="entry name" value="CHP02452"/>
</dbReference>
<evidence type="ECO:0000313" key="4">
    <source>
        <dbReference type="Proteomes" id="UP000799440"/>
    </source>
</evidence>
<protein>
    <recommendedName>
        <fullName evidence="2">Microbial-type PARG catalytic domain-containing protein</fullName>
    </recommendedName>
</protein>
<evidence type="ECO:0000259" key="2">
    <source>
        <dbReference type="Pfam" id="PF10021"/>
    </source>
</evidence>
<dbReference type="SUPFAM" id="SSF52949">
    <property type="entry name" value="Macro domain-like"/>
    <property type="match status" value="1"/>
</dbReference>
<feature type="region of interest" description="Disordered" evidence="1">
    <location>
        <begin position="89"/>
        <end position="115"/>
    </location>
</feature>
<proteinExistence type="predicted"/>
<dbReference type="NCBIfam" id="TIGR02452">
    <property type="entry name" value="TIGR02452 family protein"/>
    <property type="match status" value="1"/>
</dbReference>
<sequence length="318" mass="34745">RRRIRLRAIAQKTLDIVPTIFEHIPPAIETRTTTHHLKDLAPLNPANCPGFTIRSLGPHHGRKGTRIRVLDKDAFDAAITLQPNTTVSSILSASPRPQPGEDTQMTDCSSTPTQPTKPVALLNLANAHQPGGGWLNGALAQEEALCYRSSLGLSLLKTLYPIPPLSALYTPHVVIIRDALPAHTLLFPNTPALDLPVTSVITAAAIFRPWLRNPDRDTYAREEDVEITMYKIRLILRVAVLQGHTKIVLGALGCGAFGNPAAEVAKLFLEVLQEEEFQGGWWEEVVFAVMDNKSGENGGKDGDGNYGVFYRALHGHVV</sequence>
<dbReference type="PANTHER" id="PTHR35596:SF1">
    <property type="entry name" value="MICROBIAL-TYPE PARG CATALYTIC DOMAIN-CONTAINING PROTEIN"/>
    <property type="match status" value="1"/>
</dbReference>
<feature type="domain" description="Microbial-type PARG catalytic" evidence="2">
    <location>
        <begin position="60"/>
        <end position="174"/>
    </location>
</feature>
<evidence type="ECO:0000313" key="3">
    <source>
        <dbReference type="EMBL" id="KAF2752015.1"/>
    </source>
</evidence>
<feature type="non-terminal residue" evidence="3">
    <location>
        <position position="1"/>
    </location>
</feature>